<feature type="region of interest" description="Disordered" evidence="8">
    <location>
        <begin position="460"/>
        <end position="524"/>
    </location>
</feature>
<keyword evidence="6 7" id="KW-0067">ATP-binding</keyword>
<protein>
    <submittedName>
        <fullName evidence="11">BQ2448_808 protein</fullName>
    </submittedName>
</protein>
<feature type="compositionally biased region" description="Polar residues" evidence="8">
    <location>
        <begin position="1108"/>
        <end position="1124"/>
    </location>
</feature>
<evidence type="ECO:0000256" key="3">
    <source>
        <dbReference type="ARBA" id="ARBA00022741"/>
    </source>
</evidence>
<evidence type="ECO:0000313" key="12">
    <source>
        <dbReference type="Proteomes" id="UP000198372"/>
    </source>
</evidence>
<dbReference type="InterPro" id="IPR017441">
    <property type="entry name" value="Protein_kinase_ATP_BS"/>
</dbReference>
<dbReference type="InterPro" id="IPR000719">
    <property type="entry name" value="Prot_kinase_dom"/>
</dbReference>
<dbReference type="PROSITE" id="PS50011">
    <property type="entry name" value="PROTEIN_KINASE_DOM"/>
    <property type="match status" value="1"/>
</dbReference>
<evidence type="ECO:0000256" key="6">
    <source>
        <dbReference type="ARBA" id="ARBA00022840"/>
    </source>
</evidence>
<dbReference type="GO" id="GO:0046872">
    <property type="term" value="F:metal ion binding"/>
    <property type="evidence" value="ECO:0007669"/>
    <property type="project" value="UniProtKB-KW"/>
</dbReference>
<feature type="region of interest" description="Disordered" evidence="8">
    <location>
        <begin position="69"/>
        <end position="105"/>
    </location>
</feature>
<dbReference type="PANTHER" id="PTHR48016">
    <property type="entry name" value="MAP KINASE KINASE KINASE SSK2-RELATED-RELATED"/>
    <property type="match status" value="1"/>
</dbReference>
<dbReference type="GO" id="GO:0005524">
    <property type="term" value="F:ATP binding"/>
    <property type="evidence" value="ECO:0007669"/>
    <property type="project" value="UniProtKB-UniRule"/>
</dbReference>
<dbReference type="Proteomes" id="UP000198372">
    <property type="component" value="Unassembled WGS sequence"/>
</dbReference>
<feature type="region of interest" description="Disordered" evidence="8">
    <location>
        <begin position="1069"/>
        <end position="1124"/>
    </location>
</feature>
<dbReference type="InterPro" id="IPR046349">
    <property type="entry name" value="C1-like_sf"/>
</dbReference>
<reference evidence="12" key="1">
    <citation type="submission" date="2016-09" db="EMBL/GenBank/DDBJ databases">
        <authorList>
            <person name="Jeantristanb JTB J.-T."/>
            <person name="Ricardo R."/>
        </authorList>
    </citation>
    <scope>NUCLEOTIDE SEQUENCE [LARGE SCALE GENOMIC DNA]</scope>
</reference>
<dbReference type="InterPro" id="IPR011009">
    <property type="entry name" value="Kinase-like_dom_sf"/>
</dbReference>
<dbReference type="OrthoDB" id="8693905at2759"/>
<accession>A0A238F6D7</accession>
<feature type="compositionally biased region" description="Polar residues" evidence="8">
    <location>
        <begin position="235"/>
        <end position="251"/>
    </location>
</feature>
<dbReference type="AlphaFoldDB" id="A0A238F6D7"/>
<keyword evidence="12" id="KW-1185">Reference proteome</keyword>
<dbReference type="EMBL" id="FMSP01000003">
    <property type="protein sequence ID" value="SCV68687.1"/>
    <property type="molecule type" value="Genomic_DNA"/>
</dbReference>
<dbReference type="CDD" id="cd06627">
    <property type="entry name" value="STKc_Cdc7_like"/>
    <property type="match status" value="1"/>
</dbReference>
<dbReference type="STRING" id="269621.A0A238F6D7"/>
<evidence type="ECO:0000256" key="8">
    <source>
        <dbReference type="SAM" id="MobiDB-lite"/>
    </source>
</evidence>
<keyword evidence="3 7" id="KW-0547">Nucleotide-binding</keyword>
<feature type="region of interest" description="Disordered" evidence="8">
    <location>
        <begin position="313"/>
        <end position="358"/>
    </location>
</feature>
<keyword evidence="4" id="KW-0418">Kinase</keyword>
<evidence type="ECO:0000256" key="4">
    <source>
        <dbReference type="ARBA" id="ARBA00022777"/>
    </source>
</evidence>
<dbReference type="SUPFAM" id="SSF57889">
    <property type="entry name" value="Cysteine-rich domain"/>
    <property type="match status" value="1"/>
</dbReference>
<feature type="binding site" evidence="7">
    <location>
        <position position="627"/>
    </location>
    <ligand>
        <name>ATP</name>
        <dbReference type="ChEBI" id="CHEBI:30616"/>
    </ligand>
</feature>
<dbReference type="Gene3D" id="1.10.510.10">
    <property type="entry name" value="Transferase(Phosphotransferase) domain 1"/>
    <property type="match status" value="1"/>
</dbReference>
<evidence type="ECO:0000313" key="11">
    <source>
        <dbReference type="EMBL" id="SCV68687.1"/>
    </source>
</evidence>
<evidence type="ECO:0000259" key="9">
    <source>
        <dbReference type="PROSITE" id="PS50011"/>
    </source>
</evidence>
<feature type="domain" description="Phorbol-ester/DAG-type" evidence="10">
    <location>
        <begin position="924"/>
        <end position="970"/>
    </location>
</feature>
<dbReference type="SMART" id="SM00109">
    <property type="entry name" value="C1"/>
    <property type="match status" value="1"/>
</dbReference>
<gene>
    <name evidence="11" type="ORF">BQ2448_808</name>
</gene>
<feature type="domain" description="Protein kinase" evidence="9">
    <location>
        <begin position="591"/>
        <end position="835"/>
    </location>
</feature>
<dbReference type="GO" id="GO:0004709">
    <property type="term" value="F:MAP kinase kinase kinase activity"/>
    <property type="evidence" value="ECO:0007669"/>
    <property type="project" value="TreeGrafter"/>
</dbReference>
<dbReference type="InterPro" id="IPR050538">
    <property type="entry name" value="MAP_kinase_kinase_kinase"/>
</dbReference>
<evidence type="ECO:0000256" key="7">
    <source>
        <dbReference type="PROSITE-ProRule" id="PRU10141"/>
    </source>
</evidence>
<feature type="region of interest" description="Disordered" evidence="8">
    <location>
        <begin position="385"/>
        <end position="405"/>
    </location>
</feature>
<keyword evidence="5" id="KW-0862">Zinc</keyword>
<feature type="compositionally biased region" description="Basic and acidic residues" evidence="8">
    <location>
        <begin position="385"/>
        <end position="397"/>
    </location>
</feature>
<feature type="region of interest" description="Disordered" evidence="8">
    <location>
        <begin position="859"/>
        <end position="886"/>
    </location>
</feature>
<dbReference type="SUPFAM" id="SSF56112">
    <property type="entry name" value="Protein kinase-like (PK-like)"/>
    <property type="match status" value="1"/>
</dbReference>
<dbReference type="SMART" id="SM00220">
    <property type="entry name" value="S_TKc"/>
    <property type="match status" value="1"/>
</dbReference>
<dbReference type="Gene3D" id="3.30.60.20">
    <property type="match status" value="1"/>
</dbReference>
<name>A0A238F6D7_9BASI</name>
<dbReference type="PROSITE" id="PS50081">
    <property type="entry name" value="ZF_DAG_PE_2"/>
    <property type="match status" value="1"/>
</dbReference>
<keyword evidence="1" id="KW-0808">Transferase</keyword>
<evidence type="ECO:0000259" key="10">
    <source>
        <dbReference type="PROSITE" id="PS50081"/>
    </source>
</evidence>
<evidence type="ECO:0000256" key="1">
    <source>
        <dbReference type="ARBA" id="ARBA00022679"/>
    </source>
</evidence>
<dbReference type="CDD" id="cd00029">
    <property type="entry name" value="C1"/>
    <property type="match status" value="1"/>
</dbReference>
<feature type="compositionally biased region" description="Basic and acidic residues" evidence="8">
    <location>
        <begin position="82"/>
        <end position="105"/>
    </location>
</feature>
<dbReference type="GO" id="GO:0005737">
    <property type="term" value="C:cytoplasm"/>
    <property type="evidence" value="ECO:0007669"/>
    <property type="project" value="TreeGrafter"/>
</dbReference>
<dbReference type="PANTHER" id="PTHR48016:SF4">
    <property type="entry name" value="PROTEIN KINASE DOMAIN-CONTAINING PROTEIN"/>
    <property type="match status" value="1"/>
</dbReference>
<dbReference type="Pfam" id="PF00069">
    <property type="entry name" value="Pkinase"/>
    <property type="match status" value="1"/>
</dbReference>
<dbReference type="InterPro" id="IPR002219">
    <property type="entry name" value="PKC_DAG/PE"/>
</dbReference>
<feature type="region of interest" description="Disordered" evidence="8">
    <location>
        <begin position="1"/>
        <end position="33"/>
    </location>
</feature>
<feature type="region of interest" description="Disordered" evidence="8">
    <location>
        <begin position="901"/>
        <end position="920"/>
    </location>
</feature>
<evidence type="ECO:0000256" key="5">
    <source>
        <dbReference type="ARBA" id="ARBA00022833"/>
    </source>
</evidence>
<evidence type="ECO:0000256" key="2">
    <source>
        <dbReference type="ARBA" id="ARBA00022723"/>
    </source>
</evidence>
<sequence length="1124" mass="122615">MFESPSVPPFVSVGPGGSSGADDPIRARTTSTASTKKTRALSILFSVSTRITSSFNGVSRRASLNSETKATKAIARRSHQLASDKENFRDRSKGLTPARRDEQNLHDDLLRRTSALEDYRERSATFSRSSPELRSIFSPSLHRLCEETVSPFPVKLPASCAQTSVSSKASTSSALADTSLHSRFSLDMSDSSPATSVDAHRDVAISDALAKLMTRPQKTAVYPHCLEGRAHRYTRSISDTETNSLRSNSPVEQLKPGSWQSSTASATPSSIIAFEINARGRQLRAKSIPPWGSGVGGARRSLDLTEHAPLSRFTEDFATTDQSSMHGRNDPIGPSVSFVNQPRRSTGDKDRGSSAGPHALYSLRRGAESAVDFLSIVEEDDATDMRPHLHVEPELNRKSSRSSSKCLSSDAAYTSGLEGFPRNVVSGIGLPGRRLFDDATAARPSFAMYRSLSTTSIDENIQEDSDSSPHLAPPSISVHSLGGPRVGTQLGAPLSKLRPLTSPIRGASAETSSTSPIRPRQHQRWRSEVVLEKIDAAPLNPSLSRKSTLSSVNIEAASSRFSSDGSMDGRPTRIARTKLVLRENGRPTLTYQMGECIGKGQFGSVYRALNLNSGRVVAVKRISLAGKTDEEIEQLSSEVAMLQRLEHSSVVKYEGLVKTDHYLNLVLEYVENGSLQKTIKHFGELPEPLVASYVVKILEGLEYLHSMLVVHCDLKAANILSTKHGNIKLSDFGTSLVMTTMRKDAHEAYGTPNWRATTASDIWSLGCTIIELIDCGRPPYYDHNSMSAMFHIVTDEHPPIPDRCSAELCDFLHLCFAKEPVDRPTAKQLLEHIWLQKNWNPIHNMQAYDSLECRRRSNMEDRSSSPLASSSPIHPPAPSPEKEEVSNPLFRFPRATDFDAEVPRPVLTREATTTSDHSEAAARTHSFVKTIFSKAIDCRLCDEQTKRQAVLCSQCGLVAHARCADFAPECDLRSLLEYQAPRPRGPQTSTCSSGRPESPSMAFNLGEKLPFIRFAKRPTAVAMSSSSSLPLAATTPLSPMKATPALRSFVGLIPASTDAESKAVDEGKAVPILPGPRGQIAIDQVQQKGTPRDPPALRRLGHRRIKSAQPSGVKTSNDSDCVVQ</sequence>
<dbReference type="PROSITE" id="PS00107">
    <property type="entry name" value="PROTEIN_KINASE_ATP"/>
    <property type="match status" value="1"/>
</dbReference>
<proteinExistence type="predicted"/>
<feature type="compositionally biased region" description="Polar residues" evidence="8">
    <location>
        <begin position="317"/>
        <end position="326"/>
    </location>
</feature>
<organism evidence="11 12">
    <name type="scientific">Microbotryum intermedium</name>
    <dbReference type="NCBI Taxonomy" id="269621"/>
    <lineage>
        <taxon>Eukaryota</taxon>
        <taxon>Fungi</taxon>
        <taxon>Dikarya</taxon>
        <taxon>Basidiomycota</taxon>
        <taxon>Pucciniomycotina</taxon>
        <taxon>Microbotryomycetes</taxon>
        <taxon>Microbotryales</taxon>
        <taxon>Microbotryaceae</taxon>
        <taxon>Microbotryum</taxon>
    </lineage>
</organism>
<keyword evidence="2" id="KW-0479">Metal-binding</keyword>
<feature type="region of interest" description="Disordered" evidence="8">
    <location>
        <begin position="233"/>
        <end position="264"/>
    </location>
</feature>